<dbReference type="InterPro" id="IPR004107">
    <property type="entry name" value="Integrase_SAM-like_N"/>
</dbReference>
<evidence type="ECO:0000313" key="8">
    <source>
        <dbReference type="Proteomes" id="UP001060164"/>
    </source>
</evidence>
<keyword evidence="4" id="KW-0238">DNA-binding</keyword>
<dbReference type="EMBL" id="CP102290">
    <property type="protein sequence ID" value="UWP59041.1"/>
    <property type="molecule type" value="Genomic_DNA"/>
</dbReference>
<evidence type="ECO:0000256" key="4">
    <source>
        <dbReference type="ARBA" id="ARBA00023125"/>
    </source>
</evidence>
<comment type="function">
    <text evidence="1">Site-specific tyrosine recombinase, which acts by catalyzing the cutting and rejoining of the recombining DNA molecules.</text>
</comment>
<dbReference type="Pfam" id="PF14659">
    <property type="entry name" value="Phage_int_SAM_3"/>
    <property type="match status" value="1"/>
</dbReference>
<dbReference type="InterPro" id="IPR050090">
    <property type="entry name" value="Tyrosine_recombinase_XerCD"/>
</dbReference>
<evidence type="ECO:0000256" key="3">
    <source>
        <dbReference type="ARBA" id="ARBA00022908"/>
    </source>
</evidence>
<feature type="domain" description="Tyr recombinase" evidence="6">
    <location>
        <begin position="173"/>
        <end position="370"/>
    </location>
</feature>
<dbReference type="CDD" id="cd01189">
    <property type="entry name" value="INT_ICEBs1_C_like"/>
    <property type="match status" value="1"/>
</dbReference>
<dbReference type="Gene3D" id="1.10.443.10">
    <property type="entry name" value="Intergrase catalytic core"/>
    <property type="match status" value="1"/>
</dbReference>
<dbReference type="Gene3D" id="1.10.150.130">
    <property type="match status" value="1"/>
</dbReference>
<evidence type="ECO:0000313" key="7">
    <source>
        <dbReference type="EMBL" id="UWP59041.1"/>
    </source>
</evidence>
<dbReference type="PROSITE" id="PS51898">
    <property type="entry name" value="TYR_RECOMBINASE"/>
    <property type="match status" value="1"/>
</dbReference>
<dbReference type="Pfam" id="PF00589">
    <property type="entry name" value="Phage_integrase"/>
    <property type="match status" value="1"/>
</dbReference>
<proteinExistence type="inferred from homology"/>
<dbReference type="PANTHER" id="PTHR30349:SF64">
    <property type="entry name" value="PROPHAGE INTEGRASE INTD-RELATED"/>
    <property type="match status" value="1"/>
</dbReference>
<dbReference type="RefSeq" id="WP_028530328.1">
    <property type="nucleotide sequence ID" value="NZ_CABLBR010000066.1"/>
</dbReference>
<evidence type="ECO:0000256" key="1">
    <source>
        <dbReference type="ARBA" id="ARBA00003283"/>
    </source>
</evidence>
<keyword evidence="8" id="KW-1185">Reference proteome</keyword>
<sequence>MPRRGENIYKRKDGRWEGRYIRNYDLSGKARYGYLYAKTYMEVKSKLHTVISEKNKYEDMITEIRFSEMLDQWLLNIKPQIKDSSYIKYYNIIKNHIRPDLGDLAVTEITNSKLEDYVRYLFEYGKKNGHGNMAPKSVKDILAVMKLVQEFGIRRNCHLPCQVQNIRIKSEVKDITILNLADQKRLERYLLSQDNRVCDGILLSLYSGIRIGELCALRWGNILCEDGIIQIRCTMQRIQSLDKKESDGPRTKILISTPKSKCSNRDIPLPDFLKKHIKDISGPAPSCFFLTGSEQYVEPRCMSNQLKNILKILNIPDVNFHVLRHTFATRCIENNFDIKALSEILGHSSVNITLNRYVHTSLEQKRRNMKKLNL</sequence>
<dbReference type="SUPFAM" id="SSF56349">
    <property type="entry name" value="DNA breaking-rejoining enzymes"/>
    <property type="match status" value="1"/>
</dbReference>
<evidence type="ECO:0000256" key="5">
    <source>
        <dbReference type="ARBA" id="ARBA00023172"/>
    </source>
</evidence>
<protein>
    <submittedName>
        <fullName evidence="7">Site-specific integrase</fullName>
    </submittedName>
</protein>
<name>A0ABY5VFW3_9FIRM</name>
<dbReference type="InterPro" id="IPR002104">
    <property type="entry name" value="Integrase_catalytic"/>
</dbReference>
<comment type="similarity">
    <text evidence="2">Belongs to the 'phage' integrase family.</text>
</comment>
<dbReference type="PANTHER" id="PTHR30349">
    <property type="entry name" value="PHAGE INTEGRASE-RELATED"/>
    <property type="match status" value="1"/>
</dbReference>
<reference evidence="7" key="1">
    <citation type="journal article" date="2022" name="Cell">
        <title>Design, construction, and in vivo augmentation of a complex gut microbiome.</title>
        <authorList>
            <person name="Cheng A.G."/>
            <person name="Ho P.Y."/>
            <person name="Aranda-Diaz A."/>
            <person name="Jain S."/>
            <person name="Yu F.B."/>
            <person name="Meng X."/>
            <person name="Wang M."/>
            <person name="Iakiviak M."/>
            <person name="Nagashima K."/>
            <person name="Zhao A."/>
            <person name="Murugkar P."/>
            <person name="Patil A."/>
            <person name="Atabakhsh K."/>
            <person name="Weakley A."/>
            <person name="Yan J."/>
            <person name="Brumbaugh A.R."/>
            <person name="Higginbottom S."/>
            <person name="Dimas A."/>
            <person name="Shiver A.L."/>
            <person name="Deutschbauer A."/>
            <person name="Neff N."/>
            <person name="Sonnenburg J.L."/>
            <person name="Huang K.C."/>
            <person name="Fischbach M.A."/>
        </authorList>
    </citation>
    <scope>NUCLEOTIDE SEQUENCE</scope>
    <source>
        <strain evidence="7">DSM 19829</strain>
    </source>
</reference>
<dbReference type="Proteomes" id="UP001060164">
    <property type="component" value="Chromosome"/>
</dbReference>
<keyword evidence="5" id="KW-0233">DNA recombination</keyword>
<evidence type="ECO:0000259" key="6">
    <source>
        <dbReference type="PROSITE" id="PS51898"/>
    </source>
</evidence>
<dbReference type="InterPro" id="IPR011010">
    <property type="entry name" value="DNA_brk_join_enz"/>
</dbReference>
<organism evidence="7 8">
    <name type="scientific">Ruminococcus gauvreauii</name>
    <dbReference type="NCBI Taxonomy" id="438033"/>
    <lineage>
        <taxon>Bacteria</taxon>
        <taxon>Bacillati</taxon>
        <taxon>Bacillota</taxon>
        <taxon>Clostridia</taxon>
        <taxon>Eubacteriales</taxon>
        <taxon>Oscillospiraceae</taxon>
        <taxon>Ruminococcus</taxon>
    </lineage>
</organism>
<keyword evidence="3" id="KW-0229">DNA integration</keyword>
<accession>A0ABY5VFW3</accession>
<dbReference type="InterPro" id="IPR010998">
    <property type="entry name" value="Integrase_recombinase_N"/>
</dbReference>
<dbReference type="InterPro" id="IPR013762">
    <property type="entry name" value="Integrase-like_cat_sf"/>
</dbReference>
<gene>
    <name evidence="7" type="ORF">NQ502_16990</name>
</gene>
<evidence type="ECO:0000256" key="2">
    <source>
        <dbReference type="ARBA" id="ARBA00008857"/>
    </source>
</evidence>